<feature type="region of interest" description="Disordered" evidence="1">
    <location>
        <begin position="630"/>
        <end position="733"/>
    </location>
</feature>
<feature type="region of interest" description="Disordered" evidence="1">
    <location>
        <begin position="231"/>
        <end position="279"/>
    </location>
</feature>
<feature type="region of interest" description="Disordered" evidence="1">
    <location>
        <begin position="47"/>
        <end position="80"/>
    </location>
</feature>
<dbReference type="EMBL" id="CP014248">
    <property type="protein sequence ID" value="AMD22961.1"/>
    <property type="molecule type" value="Genomic_DNA"/>
</dbReference>
<dbReference type="GeneID" id="28726338"/>
<dbReference type="AlphaFoldDB" id="A0A0X8HWF3"/>
<feature type="compositionally biased region" description="Low complexity" evidence="1">
    <location>
        <begin position="863"/>
        <end position="879"/>
    </location>
</feature>
<feature type="region of interest" description="Disordered" evidence="1">
    <location>
        <begin position="307"/>
        <end position="618"/>
    </location>
</feature>
<dbReference type="RefSeq" id="XP_017989957.1">
    <property type="nucleotide sequence ID" value="XM_018134468.1"/>
</dbReference>
<keyword evidence="3" id="KW-1185">Reference proteome</keyword>
<evidence type="ECO:0000313" key="3">
    <source>
        <dbReference type="Proteomes" id="UP000243052"/>
    </source>
</evidence>
<reference evidence="2 3" key="1">
    <citation type="submission" date="2016-01" db="EMBL/GenBank/DDBJ databases">
        <title>Genome sequence of the yeast Holleya sinecauda.</title>
        <authorList>
            <person name="Dietrich F.S."/>
        </authorList>
    </citation>
    <scope>NUCLEOTIDE SEQUENCE [LARGE SCALE GENOMIC DNA]</scope>
    <source>
        <strain evidence="2 3">ATCC 58844</strain>
    </source>
</reference>
<dbReference type="OrthoDB" id="4069015at2759"/>
<evidence type="ECO:0000256" key="1">
    <source>
        <dbReference type="SAM" id="MobiDB-lite"/>
    </source>
</evidence>
<gene>
    <name evidence="2" type="ORF">AW171_hschr85032</name>
</gene>
<feature type="compositionally biased region" description="Basic and acidic residues" evidence="1">
    <location>
        <begin position="256"/>
        <end position="267"/>
    </location>
</feature>
<evidence type="ECO:0000313" key="2">
    <source>
        <dbReference type="EMBL" id="AMD22961.1"/>
    </source>
</evidence>
<feature type="region of interest" description="Disordered" evidence="1">
    <location>
        <begin position="763"/>
        <end position="833"/>
    </location>
</feature>
<feature type="compositionally biased region" description="Basic and acidic residues" evidence="1">
    <location>
        <begin position="334"/>
        <end position="346"/>
    </location>
</feature>
<feature type="compositionally biased region" description="Polar residues" evidence="1">
    <location>
        <begin position="527"/>
        <end position="557"/>
    </location>
</feature>
<feature type="compositionally biased region" description="Basic and acidic residues" evidence="1">
    <location>
        <begin position="508"/>
        <end position="525"/>
    </location>
</feature>
<feature type="compositionally biased region" description="Basic and acidic residues" evidence="1">
    <location>
        <begin position="578"/>
        <end position="587"/>
    </location>
</feature>
<name>A0A0X8HWF3_9SACH</name>
<sequence length="990" mass="110070">MVLGLSFSMKKSNGQIPDLSRYQQYYLDHPIDYSRSRLSSDAASTAASLLSDSSAGRRLRNESAKSLSMGRPSYLGYPQPRTYSLNNQKRATSLNSNVRRTAGSAAGPRSNSIIVKTTEVTDIQGRTRSVTKQTIRRINGVEYVETTTTTTLEDYEDEFEEFYGDFTNRNHGSGHPYYNYQGKPGLGAGVGYRIAEEDVKDETRGVKDEARGVKDAYSRKTNVKKTSPYTYRQKSTISKQRTIEPPSVPGRLQRNGIDHTQFKEPLSKSKPSKVSKKMSDQEMYLHALEAAKRKVYGDESIVNLEQPRTKKSTMSTRTLRVESELANIKSPSPIKEHKEKPSKKSENSYTFRNLASPFLNSHRKNNKINPSSADAEPAAKADAKLSMDNTSVNQKSKKSTANEESKSQHPFKFLAPVIRMKNSHKNKSVASKHSEDKSSPVSESKTVTDSSVDLKHQSTTVVEANHIDMVEDKQAEPKGTSTNVSPEEVTSEPVIADVQVEDNAEEDVNTKVHEEPAKAIEDPTKKPNVNQSADNKATDNDLPTDNTAQEQSVTEQVDANPDIETPSVSDEAVALKIEASEEDKRDASEEENTLQSVASAEHAETVTTTTNLKPEEYRSIANYDAYDIYSANDDAPSKHSESSSSEQSSLKEFTPTAATSHLDSPSVAKGRVAGPPPPPPYGFLSEKMEPSSPFPDTSSSEHLPGSPVFDYVPQSNEDDKTKQGADNQNAAENANHALKIYFKETEVQANSLKKNKIKARLQEPKISTVQNDSSVDKEENPPVATSNNICLKMPLRKPPIVPKALRSPPPRISIVHSDSDDATSSNDEEFMDVDEMYDKAVEIAMRRRQQENSKANVMEPKASTSPTESTSHSTSPEPHNLNRKMITNHSVTEIPPEQIYMTMPSPPDSHNTKEKLTFFEKLVKFTHENYGYQPRRPDSSPNRFYKQPLPYSAGDQRQQFKPDSSFSATIHRHHAGKKAIFSKFFKKAQS</sequence>
<feature type="compositionally biased region" description="Polar residues" evidence="1">
    <location>
        <begin position="231"/>
        <end position="240"/>
    </location>
</feature>
<feature type="region of interest" description="Disordered" evidence="1">
    <location>
        <begin position="930"/>
        <end position="960"/>
    </location>
</feature>
<protein>
    <submittedName>
        <fullName evidence="2">HHR192Wp</fullName>
    </submittedName>
</protein>
<accession>A0A0X8HWF3</accession>
<feature type="compositionally biased region" description="Basic and acidic residues" evidence="1">
    <location>
        <begin position="465"/>
        <end position="476"/>
    </location>
</feature>
<feature type="region of interest" description="Disordered" evidence="1">
    <location>
        <begin position="847"/>
        <end position="883"/>
    </location>
</feature>
<feature type="compositionally biased region" description="Pro residues" evidence="1">
    <location>
        <begin position="796"/>
        <end position="811"/>
    </location>
</feature>
<proteinExistence type="predicted"/>
<feature type="compositionally biased region" description="Low complexity" evidence="1">
    <location>
        <begin position="47"/>
        <end position="56"/>
    </location>
</feature>
<feature type="compositionally biased region" description="Polar residues" evidence="1">
    <location>
        <begin position="439"/>
        <end position="462"/>
    </location>
</feature>
<dbReference type="Proteomes" id="UP000243052">
    <property type="component" value="Chromosome viii"/>
</dbReference>
<organism evidence="2 3">
    <name type="scientific">Eremothecium sinecaudum</name>
    <dbReference type="NCBI Taxonomy" id="45286"/>
    <lineage>
        <taxon>Eukaryota</taxon>
        <taxon>Fungi</taxon>
        <taxon>Dikarya</taxon>
        <taxon>Ascomycota</taxon>
        <taxon>Saccharomycotina</taxon>
        <taxon>Saccharomycetes</taxon>
        <taxon>Saccharomycetales</taxon>
        <taxon>Saccharomycetaceae</taxon>
        <taxon>Eremothecium</taxon>
    </lineage>
</organism>